<proteinExistence type="predicted"/>
<evidence type="ECO:0000259" key="1">
    <source>
        <dbReference type="Pfam" id="PF01738"/>
    </source>
</evidence>
<protein>
    <submittedName>
        <fullName evidence="2">Dienelactone hydrolase family protein</fullName>
    </submittedName>
</protein>
<name>A0A396RZT4_9SPHN</name>
<dbReference type="InterPro" id="IPR002925">
    <property type="entry name" value="Dienelactn_hydro"/>
</dbReference>
<organism evidence="2 3">
    <name type="scientific">Sphingomonas gilva</name>
    <dbReference type="NCBI Taxonomy" id="2305907"/>
    <lineage>
        <taxon>Bacteria</taxon>
        <taxon>Pseudomonadati</taxon>
        <taxon>Pseudomonadota</taxon>
        <taxon>Alphaproteobacteria</taxon>
        <taxon>Sphingomonadales</taxon>
        <taxon>Sphingomonadaceae</taxon>
        <taxon>Sphingomonas</taxon>
    </lineage>
</organism>
<evidence type="ECO:0000313" key="3">
    <source>
        <dbReference type="Proteomes" id="UP000266693"/>
    </source>
</evidence>
<dbReference type="GO" id="GO:0016787">
    <property type="term" value="F:hydrolase activity"/>
    <property type="evidence" value="ECO:0007669"/>
    <property type="project" value="UniProtKB-KW"/>
</dbReference>
<feature type="domain" description="Dienelactone hydrolase" evidence="1">
    <location>
        <begin position="17"/>
        <end position="222"/>
    </location>
</feature>
<reference evidence="2 3" key="1">
    <citation type="submission" date="2018-08" db="EMBL/GenBank/DDBJ databases">
        <title>The multiple taxonomic identification of Sphingomonas gilva.</title>
        <authorList>
            <person name="Zhu D."/>
            <person name="Zheng S."/>
        </authorList>
    </citation>
    <scope>NUCLEOTIDE SEQUENCE [LARGE SCALE GENOMIC DNA]</scope>
    <source>
        <strain evidence="2 3">ZDH117</strain>
    </source>
</reference>
<dbReference type="InterPro" id="IPR051049">
    <property type="entry name" value="Dienelactone_hydrolase-like"/>
</dbReference>
<dbReference type="AlphaFoldDB" id="A0A396RZT4"/>
<gene>
    <name evidence="2" type="ORF">D1610_14565</name>
</gene>
<dbReference type="InterPro" id="IPR029058">
    <property type="entry name" value="AB_hydrolase_fold"/>
</dbReference>
<evidence type="ECO:0000313" key="2">
    <source>
        <dbReference type="EMBL" id="RHW16615.1"/>
    </source>
</evidence>
<dbReference type="Gene3D" id="3.40.50.1820">
    <property type="entry name" value="alpha/beta hydrolase"/>
    <property type="match status" value="1"/>
</dbReference>
<dbReference type="SUPFAM" id="SSF53474">
    <property type="entry name" value="alpha/beta-Hydrolases"/>
    <property type="match status" value="1"/>
</dbReference>
<dbReference type="Proteomes" id="UP000266693">
    <property type="component" value="Unassembled WGS sequence"/>
</dbReference>
<dbReference type="OrthoDB" id="9771666at2"/>
<sequence length="225" mass="24595">MANGAMKQMTMADGAEIAVYHVQPLGERRGGLVLVQEIFGVTDHIREQCDEYAAEGYEVLAPALFDREHPGFEADYTGPDFERAVELARKLHPFDQSLADVETCVNVLKGKGPVFVTGYCYGGSVTWFAACRIDGVAAASAYYGSLIPNSEEEPRAPTVAHFGRFDSGIPMEGVEALIARQPANAEIFVYEAGHGFNSDRRKDYHEPSADLARERTLALFRANSG</sequence>
<dbReference type="Pfam" id="PF01738">
    <property type="entry name" value="DLH"/>
    <property type="match status" value="1"/>
</dbReference>
<keyword evidence="3" id="KW-1185">Reference proteome</keyword>
<keyword evidence="2" id="KW-0378">Hydrolase</keyword>
<dbReference type="EMBL" id="QWLV01000008">
    <property type="protein sequence ID" value="RHW16615.1"/>
    <property type="molecule type" value="Genomic_DNA"/>
</dbReference>
<dbReference type="PANTHER" id="PTHR46623">
    <property type="entry name" value="CARBOXYMETHYLENEBUTENOLIDASE-RELATED"/>
    <property type="match status" value="1"/>
</dbReference>
<dbReference type="PANTHER" id="PTHR46623:SF6">
    <property type="entry name" value="ALPHA_BETA-HYDROLASES SUPERFAMILY PROTEIN"/>
    <property type="match status" value="1"/>
</dbReference>
<accession>A0A396RZT4</accession>
<comment type="caution">
    <text evidence="2">The sequence shown here is derived from an EMBL/GenBank/DDBJ whole genome shotgun (WGS) entry which is preliminary data.</text>
</comment>
<dbReference type="RefSeq" id="WP_118864927.1">
    <property type="nucleotide sequence ID" value="NZ_QWLV01000008.1"/>
</dbReference>